<gene>
    <name evidence="1" type="ORF">A4U43_C07F33600</name>
</gene>
<keyword evidence="2" id="KW-1185">Reference proteome</keyword>
<dbReference type="Proteomes" id="UP000243459">
    <property type="component" value="Chromosome 7"/>
</dbReference>
<reference evidence="2" key="1">
    <citation type="journal article" date="2017" name="Nat. Commun.">
        <title>The asparagus genome sheds light on the origin and evolution of a young Y chromosome.</title>
        <authorList>
            <person name="Harkess A."/>
            <person name="Zhou J."/>
            <person name="Xu C."/>
            <person name="Bowers J.E."/>
            <person name="Van der Hulst R."/>
            <person name="Ayyampalayam S."/>
            <person name="Mercati F."/>
            <person name="Riccardi P."/>
            <person name="McKain M.R."/>
            <person name="Kakrana A."/>
            <person name="Tang H."/>
            <person name="Ray J."/>
            <person name="Groenendijk J."/>
            <person name="Arikit S."/>
            <person name="Mathioni S.M."/>
            <person name="Nakano M."/>
            <person name="Shan H."/>
            <person name="Telgmann-Rauber A."/>
            <person name="Kanno A."/>
            <person name="Yue Z."/>
            <person name="Chen H."/>
            <person name="Li W."/>
            <person name="Chen Y."/>
            <person name="Xu X."/>
            <person name="Zhang Y."/>
            <person name="Luo S."/>
            <person name="Chen H."/>
            <person name="Gao J."/>
            <person name="Mao Z."/>
            <person name="Pires J.C."/>
            <person name="Luo M."/>
            <person name="Kudrna D."/>
            <person name="Wing R.A."/>
            <person name="Meyers B.C."/>
            <person name="Yi K."/>
            <person name="Kong H."/>
            <person name="Lavrijsen P."/>
            <person name="Sunseri F."/>
            <person name="Falavigna A."/>
            <person name="Ye Y."/>
            <person name="Leebens-Mack J.H."/>
            <person name="Chen G."/>
        </authorList>
    </citation>
    <scope>NUCLEOTIDE SEQUENCE [LARGE SCALE GENOMIC DNA]</scope>
    <source>
        <strain evidence="2">cv. DH0086</strain>
    </source>
</reference>
<evidence type="ECO:0000313" key="2">
    <source>
        <dbReference type="Proteomes" id="UP000243459"/>
    </source>
</evidence>
<accession>A0A5P1EGR6</accession>
<proteinExistence type="predicted"/>
<organism evidence="1 2">
    <name type="scientific">Asparagus officinalis</name>
    <name type="common">Garden asparagus</name>
    <dbReference type="NCBI Taxonomy" id="4686"/>
    <lineage>
        <taxon>Eukaryota</taxon>
        <taxon>Viridiplantae</taxon>
        <taxon>Streptophyta</taxon>
        <taxon>Embryophyta</taxon>
        <taxon>Tracheophyta</taxon>
        <taxon>Spermatophyta</taxon>
        <taxon>Magnoliopsida</taxon>
        <taxon>Liliopsida</taxon>
        <taxon>Asparagales</taxon>
        <taxon>Asparagaceae</taxon>
        <taxon>Asparagoideae</taxon>
        <taxon>Asparagus</taxon>
    </lineage>
</organism>
<evidence type="ECO:0000313" key="1">
    <source>
        <dbReference type="EMBL" id="ONK65098.1"/>
    </source>
</evidence>
<name>A0A5P1EGR6_ASPOF</name>
<dbReference type="Gramene" id="ONK65098">
    <property type="protein sequence ID" value="ONK65098"/>
    <property type="gene ID" value="A4U43_C07F33600"/>
</dbReference>
<protein>
    <submittedName>
        <fullName evidence="1">Uncharacterized protein</fullName>
    </submittedName>
</protein>
<dbReference type="AlphaFoldDB" id="A0A5P1EGR6"/>
<sequence>MDSSKTPSRKKLVPHLLLHRRHLRDGAVAARNPPLLPHLRLSPSSRSKLDQIGVAFHRRLLPHRDDPPPPPPSCALRQIAAGSFTPSSMKRLMTPQGRSSRCARTLPRCPRRSLRLACWIASSRLGYGAGGSGRSRRCCSSILRPPSTAMRRASLI</sequence>
<dbReference type="EMBL" id="CM007387">
    <property type="protein sequence ID" value="ONK65098.1"/>
    <property type="molecule type" value="Genomic_DNA"/>
</dbReference>